<feature type="compositionally biased region" description="Pro residues" evidence="4">
    <location>
        <begin position="267"/>
        <end position="276"/>
    </location>
</feature>
<feature type="domain" description="Zinc finger PHD-type" evidence="5">
    <location>
        <begin position="688"/>
        <end position="745"/>
    </location>
</feature>
<evidence type="ECO:0000259" key="5">
    <source>
        <dbReference type="SMART" id="SM00249"/>
    </source>
</evidence>
<dbReference type="PANTHER" id="PTHR14296:SF3">
    <property type="entry name" value="DIKAR, ISOFORM F"/>
    <property type="match status" value="1"/>
</dbReference>
<name>A0A9W9ADZ8_9AGAR</name>
<feature type="region of interest" description="Disordered" evidence="4">
    <location>
        <begin position="152"/>
        <end position="199"/>
    </location>
</feature>
<keyword evidence="2" id="KW-0863">Zinc-finger</keyword>
<reference evidence="6" key="1">
    <citation type="submission" date="2022-08" db="EMBL/GenBank/DDBJ databases">
        <title>A Global Phylogenomic Analysis of the Shiitake Genus Lentinula.</title>
        <authorList>
            <consortium name="DOE Joint Genome Institute"/>
            <person name="Sierra-Patev S."/>
            <person name="Min B."/>
            <person name="Naranjo-Ortiz M."/>
            <person name="Looney B."/>
            <person name="Konkel Z."/>
            <person name="Slot J.C."/>
            <person name="Sakamoto Y."/>
            <person name="Steenwyk J.L."/>
            <person name="Rokas A."/>
            <person name="Carro J."/>
            <person name="Camarero S."/>
            <person name="Ferreira P."/>
            <person name="Molpeceres G."/>
            <person name="Ruiz-Duenas F.J."/>
            <person name="Serrano A."/>
            <person name="Henrissat B."/>
            <person name="Drula E."/>
            <person name="Hughes K.W."/>
            <person name="Mata J.L."/>
            <person name="Ishikawa N.K."/>
            <person name="Vargas-Isla R."/>
            <person name="Ushijima S."/>
            <person name="Smith C.A."/>
            <person name="Ahrendt S."/>
            <person name="Andreopoulos W."/>
            <person name="He G."/>
            <person name="Labutti K."/>
            <person name="Lipzen A."/>
            <person name="Ng V."/>
            <person name="Riley R."/>
            <person name="Sandor L."/>
            <person name="Barry K."/>
            <person name="Martinez A.T."/>
            <person name="Xiao Y."/>
            <person name="Gibbons J.G."/>
            <person name="Terashima K."/>
            <person name="Grigoriev I.V."/>
            <person name="Hibbett D.S."/>
        </authorList>
    </citation>
    <scope>NUCLEOTIDE SEQUENCE</scope>
    <source>
        <strain evidence="6">JLM2183</strain>
    </source>
</reference>
<dbReference type="AlphaFoldDB" id="A0A9W9ADZ8"/>
<dbReference type="InterPro" id="IPR011011">
    <property type="entry name" value="Znf_FYVE_PHD"/>
</dbReference>
<feature type="compositionally biased region" description="Low complexity" evidence="4">
    <location>
        <begin position="975"/>
        <end position="990"/>
    </location>
</feature>
<dbReference type="OrthoDB" id="303107at2759"/>
<dbReference type="SMART" id="SM00249">
    <property type="entry name" value="PHD"/>
    <property type="match status" value="1"/>
</dbReference>
<feature type="compositionally biased region" description="Low complexity" evidence="4">
    <location>
        <begin position="638"/>
        <end position="650"/>
    </location>
</feature>
<keyword evidence="7" id="KW-1185">Reference proteome</keyword>
<feature type="compositionally biased region" description="Polar residues" evidence="4">
    <location>
        <begin position="935"/>
        <end position="957"/>
    </location>
</feature>
<dbReference type="Gene3D" id="3.30.40.10">
    <property type="entry name" value="Zinc/RING finger domain, C3HC4 (zinc finger)"/>
    <property type="match status" value="1"/>
</dbReference>
<evidence type="ECO:0000256" key="3">
    <source>
        <dbReference type="ARBA" id="ARBA00022833"/>
    </source>
</evidence>
<evidence type="ECO:0000256" key="4">
    <source>
        <dbReference type="SAM" id="MobiDB-lite"/>
    </source>
</evidence>
<feature type="region of interest" description="Disordered" evidence="4">
    <location>
        <begin position="902"/>
        <end position="996"/>
    </location>
</feature>
<dbReference type="GO" id="GO:0031213">
    <property type="term" value="C:RSF complex"/>
    <property type="evidence" value="ECO:0007669"/>
    <property type="project" value="InterPro"/>
</dbReference>
<dbReference type="GO" id="GO:0008270">
    <property type="term" value="F:zinc ion binding"/>
    <property type="evidence" value="ECO:0007669"/>
    <property type="project" value="UniProtKB-KW"/>
</dbReference>
<feature type="compositionally biased region" description="Acidic residues" evidence="4">
    <location>
        <begin position="445"/>
        <end position="462"/>
    </location>
</feature>
<dbReference type="InterPro" id="IPR001965">
    <property type="entry name" value="Znf_PHD"/>
</dbReference>
<feature type="region of interest" description="Disordered" evidence="4">
    <location>
        <begin position="568"/>
        <end position="680"/>
    </location>
</feature>
<gene>
    <name evidence="6" type="ORF">J3R30DRAFT_3873140</name>
</gene>
<feature type="compositionally biased region" description="Polar residues" evidence="4">
    <location>
        <begin position="362"/>
        <end position="375"/>
    </location>
</feature>
<evidence type="ECO:0000313" key="6">
    <source>
        <dbReference type="EMBL" id="KAJ4479956.1"/>
    </source>
</evidence>
<feature type="region of interest" description="Disordered" evidence="4">
    <location>
        <begin position="867"/>
        <end position="889"/>
    </location>
</feature>
<evidence type="ECO:0000256" key="2">
    <source>
        <dbReference type="ARBA" id="ARBA00022771"/>
    </source>
</evidence>
<keyword evidence="1" id="KW-0479">Metal-binding</keyword>
<evidence type="ECO:0000256" key="1">
    <source>
        <dbReference type="ARBA" id="ARBA00022723"/>
    </source>
</evidence>
<evidence type="ECO:0000313" key="7">
    <source>
        <dbReference type="Proteomes" id="UP001150266"/>
    </source>
</evidence>
<sequence length="996" mass="112488">MPRRTSARNAVVDVALDSSTSSATFPPQSLPENLVVLRKQWKWAACSQFFMTFSPLLAMDDVSLKVQGCLLTFIALSDRDTSLQDVEDDFLNNWQTTLRRQYNKRDPEANPIGPEPVKEEDYIRETLSTEPDSNHEGTNKGDNMVVVGELSEQSMSAQRENSDVRSEDDSTTSAALPGKLSISKTKDPSSDDQEKESKDWLSLPMLEKLDSLHLLTEWQFQSPARVRTLMRSDDDQASWRIEPIGYDAKRNAYWLIGADRLWIQRVPPKPPRPPPKNSLKRKRTANTSQAQAKSFSPNKRPRLQAAAKNRKAVAKSATEPISNISGRHGRAAKDQANLKLDAQAKELAELNRQAALMAAHSPKSSTRGATSSKDISSPARATRSTRPLGTRLSARLRGSEDDEWQAIPDEWLQNDDGDDTKGKGKGKRRSPSLPRSVSSVSELTELSEESEMEEVPAEETYIEEGPQSAEFEKSQEQISTPQNFVEWETIAVTLYEWEHIAEGWQNATHYSEKALYKVLKNHIVPMITEELKEFEVKRQKEEAVTQRKRSSRIAIKESEKEEARLAAKKKAEEEEKMSRARRLEARQRKEEVERIKRETAREQRRKEREAKEEREAQEAEEKETRENEMGAGRAKQRSSPSSHASPPSASNDVVLLHLPGDSNYNSTNGSARDSRSSRTSAVDDWELDCEICNRRGVNLDERAPLMSCALCSKWQHISCHDQVDRHAGRPRRNWDQVEFICRRCRMNARGSIGNGAQMQYPQTMNMHPSLVPSAPSPYNQVPYGQGLGFDEGAHMSNRYADVPATNGSRGSYGAPEARSVAAQANIDYSNTGQTPKQISFSHYQPQHHNFVRNGHEQRRYHDSSTVYGHSTQAHPYKNYGSHDNSQHEWNGASANQVYDYRSTSPKTSTYNPHSAERSSVIPESSSRLPHGQPVFSPQQQPWNPRSNGSTERFNTMSESHDQSFHHQQQWRTHHPAATSSSPPFVTSSTSYNPHPL</sequence>
<dbReference type="CDD" id="cd15489">
    <property type="entry name" value="PHD_SF"/>
    <property type="match status" value="1"/>
</dbReference>
<comment type="caution">
    <text evidence="6">The sequence shown here is derived from an EMBL/GenBank/DDBJ whole genome shotgun (WGS) entry which is preliminary data.</text>
</comment>
<dbReference type="SUPFAM" id="SSF57903">
    <property type="entry name" value="FYVE/PHD zinc finger"/>
    <property type="match status" value="1"/>
</dbReference>
<proteinExistence type="predicted"/>
<feature type="region of interest" description="Disordered" evidence="4">
    <location>
        <begin position="102"/>
        <end position="122"/>
    </location>
</feature>
<dbReference type="InterPro" id="IPR013083">
    <property type="entry name" value="Znf_RING/FYVE/PHD"/>
</dbReference>
<feature type="compositionally biased region" description="Basic and acidic residues" evidence="4">
    <location>
        <begin position="568"/>
        <end position="628"/>
    </location>
</feature>
<organism evidence="6 7">
    <name type="scientific">Lentinula aciculospora</name>
    <dbReference type="NCBI Taxonomy" id="153920"/>
    <lineage>
        <taxon>Eukaryota</taxon>
        <taxon>Fungi</taxon>
        <taxon>Dikarya</taxon>
        <taxon>Basidiomycota</taxon>
        <taxon>Agaricomycotina</taxon>
        <taxon>Agaricomycetes</taxon>
        <taxon>Agaricomycetidae</taxon>
        <taxon>Agaricales</taxon>
        <taxon>Marasmiineae</taxon>
        <taxon>Omphalotaceae</taxon>
        <taxon>Lentinula</taxon>
    </lineage>
</organism>
<feature type="region of interest" description="Disordered" evidence="4">
    <location>
        <begin position="357"/>
        <end position="469"/>
    </location>
</feature>
<feature type="region of interest" description="Disordered" evidence="4">
    <location>
        <begin position="265"/>
        <end position="333"/>
    </location>
</feature>
<dbReference type="GO" id="GO:0006355">
    <property type="term" value="P:regulation of DNA-templated transcription"/>
    <property type="evidence" value="ECO:0007669"/>
    <property type="project" value="InterPro"/>
</dbReference>
<dbReference type="EMBL" id="JAOTPV010000007">
    <property type="protein sequence ID" value="KAJ4479956.1"/>
    <property type="molecule type" value="Genomic_DNA"/>
</dbReference>
<protein>
    <recommendedName>
        <fullName evidence="5">Zinc finger PHD-type domain-containing protein</fullName>
    </recommendedName>
</protein>
<dbReference type="PANTHER" id="PTHR14296">
    <property type="entry name" value="REMODELING AND SPACING FACTOR 1"/>
    <property type="match status" value="1"/>
</dbReference>
<dbReference type="PROSITE" id="PS01359">
    <property type="entry name" value="ZF_PHD_1"/>
    <property type="match status" value="1"/>
</dbReference>
<accession>A0A9W9ADZ8</accession>
<keyword evidence="3" id="KW-0862">Zinc</keyword>
<dbReference type="InterPro" id="IPR028938">
    <property type="entry name" value="Rsf1-like"/>
</dbReference>
<dbReference type="InterPro" id="IPR019786">
    <property type="entry name" value="Zinc_finger_PHD-type_CS"/>
</dbReference>
<dbReference type="InterPro" id="IPR019787">
    <property type="entry name" value="Znf_PHD-finger"/>
</dbReference>
<feature type="compositionally biased region" description="Polar residues" evidence="4">
    <location>
        <begin position="285"/>
        <end position="297"/>
    </location>
</feature>
<dbReference type="Pfam" id="PF00628">
    <property type="entry name" value="PHD"/>
    <property type="match status" value="1"/>
</dbReference>
<feature type="compositionally biased region" description="Polar residues" evidence="4">
    <location>
        <begin position="902"/>
        <end position="912"/>
    </location>
</feature>
<feature type="compositionally biased region" description="Low complexity" evidence="4">
    <location>
        <begin position="431"/>
        <end position="444"/>
    </location>
</feature>
<dbReference type="Proteomes" id="UP001150266">
    <property type="component" value="Unassembled WGS sequence"/>
</dbReference>